<dbReference type="FunFam" id="3.20.20.10:FF:000005">
    <property type="entry name" value="Ornithine decarboxylase"/>
    <property type="match status" value="1"/>
</dbReference>
<comment type="caution">
    <text evidence="12">The sequence shown here is derived from an EMBL/GenBank/DDBJ whole genome shotgun (WGS) entry which is preliminary data.</text>
</comment>
<dbReference type="Proteomes" id="UP000436088">
    <property type="component" value="Unassembled WGS sequence"/>
</dbReference>
<dbReference type="Pfam" id="PF02784">
    <property type="entry name" value="Orn_Arg_deC_N"/>
    <property type="match status" value="1"/>
</dbReference>
<dbReference type="InterPro" id="IPR002433">
    <property type="entry name" value="Orn_de-COase"/>
</dbReference>
<evidence type="ECO:0000256" key="2">
    <source>
        <dbReference type="ARBA" id="ARBA00008872"/>
    </source>
</evidence>
<accession>A0A6A2XNJ2</accession>
<dbReference type="AlphaFoldDB" id="A0A6A2XNJ2"/>
<dbReference type="PRINTS" id="PR01179">
    <property type="entry name" value="ODADCRBXLASE"/>
</dbReference>
<keyword evidence="4" id="KW-0456">Lyase</keyword>
<evidence type="ECO:0000256" key="9">
    <source>
        <dbReference type="RuleBase" id="RU003737"/>
    </source>
</evidence>
<keyword evidence="3" id="KW-0663">Pyridoxal phosphate</keyword>
<evidence type="ECO:0000256" key="6">
    <source>
        <dbReference type="ARBA" id="ARBA00034138"/>
    </source>
</evidence>
<evidence type="ECO:0000313" key="13">
    <source>
        <dbReference type="Proteomes" id="UP000436088"/>
    </source>
</evidence>
<evidence type="ECO:0000313" key="12">
    <source>
        <dbReference type="EMBL" id="KAE8659949.1"/>
    </source>
</evidence>
<protein>
    <recommendedName>
        <fullName evidence="6">ornithine decarboxylase</fullName>
        <ecNumber evidence="6">4.1.1.17</ecNumber>
    </recommendedName>
</protein>
<evidence type="ECO:0000259" key="11">
    <source>
        <dbReference type="Pfam" id="PF02784"/>
    </source>
</evidence>
<comment type="similarity">
    <text evidence="2 9">Belongs to the Orn/Lys/Arg decarboxylase class-II family.</text>
</comment>
<dbReference type="UniPathway" id="UPA00535">
    <property type="reaction ID" value="UER00288"/>
</dbReference>
<dbReference type="InterPro" id="IPR022644">
    <property type="entry name" value="De-COase2_N"/>
</dbReference>
<dbReference type="InterPro" id="IPR022643">
    <property type="entry name" value="De-COase2_C"/>
</dbReference>
<comment type="catalytic activity">
    <reaction evidence="8">
        <text>L-ornithine + H(+) = putrescine + CO2</text>
        <dbReference type="Rhea" id="RHEA:22964"/>
        <dbReference type="ChEBI" id="CHEBI:15378"/>
        <dbReference type="ChEBI" id="CHEBI:16526"/>
        <dbReference type="ChEBI" id="CHEBI:46911"/>
        <dbReference type="ChEBI" id="CHEBI:326268"/>
        <dbReference type="EC" id="4.1.1.17"/>
    </reaction>
</comment>
<reference evidence="12" key="1">
    <citation type="submission" date="2019-09" db="EMBL/GenBank/DDBJ databases">
        <title>Draft genome information of white flower Hibiscus syriacus.</title>
        <authorList>
            <person name="Kim Y.-M."/>
        </authorList>
    </citation>
    <scope>NUCLEOTIDE SEQUENCE [LARGE SCALE GENOMIC DNA]</scope>
    <source>
        <strain evidence="12">YM2019G1</strain>
    </source>
</reference>
<dbReference type="PRINTS" id="PR01182">
    <property type="entry name" value="ORNDCRBXLASE"/>
</dbReference>
<comment type="pathway">
    <text evidence="5">Amine and polyamine biosynthesis; putrescine biosynthesis via L-ornithine pathway; putrescine from L-ornithine: step 1/1.</text>
</comment>
<dbReference type="EMBL" id="VEPZ02001734">
    <property type="protein sequence ID" value="KAE8659949.1"/>
    <property type="molecule type" value="Genomic_DNA"/>
</dbReference>
<evidence type="ECO:0000256" key="7">
    <source>
        <dbReference type="ARBA" id="ARBA00046672"/>
    </source>
</evidence>
<dbReference type="InterPro" id="IPR000183">
    <property type="entry name" value="Orn/DAP/Arg_de-COase"/>
</dbReference>
<evidence type="ECO:0000256" key="1">
    <source>
        <dbReference type="ARBA" id="ARBA00001933"/>
    </source>
</evidence>
<dbReference type="InterPro" id="IPR009006">
    <property type="entry name" value="Ala_racemase/Decarboxylase_C"/>
</dbReference>
<dbReference type="Gene3D" id="3.20.20.10">
    <property type="entry name" value="Alanine racemase"/>
    <property type="match status" value="1"/>
</dbReference>
<dbReference type="PANTHER" id="PTHR11482">
    <property type="entry name" value="ARGININE/DIAMINOPIMELATE/ORNITHINE DECARBOXYLASE"/>
    <property type="match status" value="1"/>
</dbReference>
<evidence type="ECO:0000256" key="5">
    <source>
        <dbReference type="ARBA" id="ARBA00034115"/>
    </source>
</evidence>
<evidence type="ECO:0000256" key="4">
    <source>
        <dbReference type="ARBA" id="ARBA00023239"/>
    </source>
</evidence>
<feature type="domain" description="Orn/DAP/Arg decarboxylase 2 N-terminal" evidence="11">
    <location>
        <begin position="83"/>
        <end position="277"/>
    </location>
</feature>
<comment type="subunit">
    <text evidence="7">Homodimer. Only the dimer is catalytically active, as the active sites are constructed of residues from both monomers.</text>
</comment>
<dbReference type="PROSITE" id="PS00879">
    <property type="entry name" value="ODR_DC_2_2"/>
    <property type="match status" value="1"/>
</dbReference>
<dbReference type="CDD" id="cd00622">
    <property type="entry name" value="PLPDE_III_ODC"/>
    <property type="match status" value="1"/>
</dbReference>
<comment type="cofactor">
    <cofactor evidence="1">
        <name>pyridoxal 5'-phosphate</name>
        <dbReference type="ChEBI" id="CHEBI:597326"/>
    </cofactor>
</comment>
<organism evidence="12 13">
    <name type="scientific">Hibiscus syriacus</name>
    <name type="common">Rose of Sharon</name>
    <dbReference type="NCBI Taxonomy" id="106335"/>
    <lineage>
        <taxon>Eukaryota</taxon>
        <taxon>Viridiplantae</taxon>
        <taxon>Streptophyta</taxon>
        <taxon>Embryophyta</taxon>
        <taxon>Tracheophyta</taxon>
        <taxon>Spermatophyta</taxon>
        <taxon>Magnoliopsida</taxon>
        <taxon>eudicotyledons</taxon>
        <taxon>Gunneridae</taxon>
        <taxon>Pentapetalae</taxon>
        <taxon>rosids</taxon>
        <taxon>malvids</taxon>
        <taxon>Malvales</taxon>
        <taxon>Malvaceae</taxon>
        <taxon>Malvoideae</taxon>
        <taxon>Hibiscus</taxon>
    </lineage>
</organism>
<dbReference type="SUPFAM" id="SSF51419">
    <property type="entry name" value="PLP-binding barrel"/>
    <property type="match status" value="1"/>
</dbReference>
<dbReference type="InterPro" id="IPR022657">
    <property type="entry name" value="De-COase2_CS"/>
</dbReference>
<dbReference type="InterPro" id="IPR029066">
    <property type="entry name" value="PLP-binding_barrel"/>
</dbReference>
<evidence type="ECO:0000256" key="3">
    <source>
        <dbReference type="ARBA" id="ARBA00022898"/>
    </source>
</evidence>
<name>A0A6A2XNJ2_HIBSY</name>
<dbReference type="EC" id="4.1.1.17" evidence="6"/>
<feature type="domain" description="Orn/DAP/Arg decarboxylase 2 C-terminal" evidence="10">
    <location>
        <begin position="72"/>
        <end position="374"/>
    </location>
</feature>
<proteinExistence type="inferred from homology"/>
<gene>
    <name evidence="12" type="ORF">F3Y22_tig00116959pilonHSYRG00060</name>
</gene>
<dbReference type="Gene3D" id="2.40.37.10">
    <property type="entry name" value="Lyase, Ornithine Decarboxylase, Chain A, domain 1"/>
    <property type="match status" value="1"/>
</dbReference>
<dbReference type="GO" id="GO:0033387">
    <property type="term" value="P:putrescine biosynthetic process from arginine, via ornithine"/>
    <property type="evidence" value="ECO:0007669"/>
    <property type="project" value="UniProtKB-UniPathway"/>
</dbReference>
<dbReference type="PANTHER" id="PTHR11482:SF61">
    <property type="entry name" value="ORNITHINE DECARBOXYLASE"/>
    <property type="match status" value="1"/>
</dbReference>
<dbReference type="SUPFAM" id="SSF50621">
    <property type="entry name" value="Alanine racemase C-terminal domain-like"/>
    <property type="match status" value="1"/>
</dbReference>
<evidence type="ECO:0000256" key="8">
    <source>
        <dbReference type="ARBA" id="ARBA00049127"/>
    </source>
</evidence>
<evidence type="ECO:0000259" key="10">
    <source>
        <dbReference type="Pfam" id="PF00278"/>
    </source>
</evidence>
<dbReference type="GO" id="GO:0004586">
    <property type="term" value="F:ornithine decarboxylase activity"/>
    <property type="evidence" value="ECO:0007669"/>
    <property type="project" value="UniProtKB-EC"/>
</dbReference>
<dbReference type="GO" id="GO:0005737">
    <property type="term" value="C:cytoplasm"/>
    <property type="evidence" value="ECO:0007669"/>
    <property type="project" value="TreeGrafter"/>
</dbReference>
<keyword evidence="13" id="KW-1185">Reference proteome</keyword>
<sequence>MGTFLMIAPTHNSSLFIICSSFLHKSPPNGGYRSKVDGKWGRKTIIQTRFDLIRFIQSVAVSNEKQQETNPFYVLDLGNGCFGTGFDCASRAEIETVLSLGVSPDRIVFANTCKPVPHIKYAAKVGVNLTTFDSSCELEKIKKWHPKCALLIRVRVPETSGATFKFGSKFGALPGEIILLLRASQEAKLKVIGVSFHIGSRAINFDAFEDAIDVAKTTFEAAAKLGLPKLRILNIGGGFTSGPKFTEAASAVKLALQKHFPDELGLKIMAEPGRFFANSSFTLATSVIGKRVRYEVKEYWIDDGVSGSMNFLKYDHDEVVCTPLIAGENCRTKEMKTWSSTVFGPTCDAADIVLKGFELPELEVGDKLVFHNMGAYTSSRGNDFNGFKTSAIPTYIANKN</sequence>
<dbReference type="Pfam" id="PF00278">
    <property type="entry name" value="Orn_DAP_Arg_deC"/>
    <property type="match status" value="1"/>
</dbReference>